<dbReference type="InterPro" id="IPR036412">
    <property type="entry name" value="HAD-like_sf"/>
</dbReference>
<evidence type="ECO:0000256" key="4">
    <source>
        <dbReference type="ARBA" id="ARBA00038355"/>
    </source>
</evidence>
<keyword evidence="1" id="KW-0378">Hydrolase</keyword>
<dbReference type="NCBIfam" id="TIGR02251">
    <property type="entry name" value="HIF-SF_euk"/>
    <property type="match status" value="1"/>
</dbReference>
<name>A0AAP0NNQ1_9MAGN</name>
<dbReference type="GO" id="GO:0004721">
    <property type="term" value="F:phosphoprotein phosphatase activity"/>
    <property type="evidence" value="ECO:0007669"/>
    <property type="project" value="UniProtKB-KW"/>
</dbReference>
<sequence>MRTKKKNLARNAARERELASPSGKVLGKIQIAQAKAADLITSSARKPRFGISPNMSNDMVSTKDLNSTCLMDCDEIEGNHREADAVNGFSIDHKGFAEASAPCVFGTLFSPAFHISKNVGGMPNGVDCGKLSKCGDRKVYEDNGIGHTQCDMPNGYVSLDTFASLRREEQKNLYGNIGSEMATTCPTMLSNHSNLWNSNTQLSPLETNFLNAHWNDDLNGANVLSEVSAIYLAMQQSKLGYHDEADQLSLSNEALVDADDVEDIDDFDPFFFIKSLPELSSVVPTFRPVLLPKQTRSCPPTTLVLDLDETLVHSSLLPIDDADFTFTVNLDLKDHMVYVRCRPHLKDFMEKIANLFEIIIFTASQSIYAEQLLNVLDPKRRVFRHRIYRESCVYVNGNYLKDLSVLGRDLAHVVIVDNSPQAFGFQLDNGVPIESWFDDPSDQELLQLFPFLESLIGADDVRPLIAKKYNLRERVAAAVHPSIDNLRGELFAR</sequence>
<keyword evidence="2" id="KW-0904">Protein phosphatase</keyword>
<dbReference type="InterPro" id="IPR023214">
    <property type="entry name" value="HAD_sf"/>
</dbReference>
<comment type="similarity">
    <text evidence="4">Belongs to the CTDSPL2 family.</text>
</comment>
<dbReference type="InterPro" id="IPR011948">
    <property type="entry name" value="Dullard_phosphatase"/>
</dbReference>
<protein>
    <recommendedName>
        <fullName evidence="5">FCP1 homology domain-containing protein</fullName>
    </recommendedName>
</protein>
<evidence type="ECO:0000256" key="1">
    <source>
        <dbReference type="ARBA" id="ARBA00022801"/>
    </source>
</evidence>
<dbReference type="EMBL" id="JBBNAF010000009">
    <property type="protein sequence ID" value="KAK9113453.1"/>
    <property type="molecule type" value="Genomic_DNA"/>
</dbReference>
<dbReference type="SUPFAM" id="SSF56784">
    <property type="entry name" value="HAD-like"/>
    <property type="match status" value="1"/>
</dbReference>
<dbReference type="Pfam" id="PF03031">
    <property type="entry name" value="NIF"/>
    <property type="match status" value="1"/>
</dbReference>
<comment type="caution">
    <text evidence="6">The sequence shown here is derived from an EMBL/GenBank/DDBJ whole genome shotgun (WGS) entry which is preliminary data.</text>
</comment>
<accession>A0AAP0NNQ1</accession>
<dbReference type="InterPro" id="IPR004274">
    <property type="entry name" value="FCP1_dom"/>
</dbReference>
<dbReference type="InterPro" id="IPR050365">
    <property type="entry name" value="TIM50"/>
</dbReference>
<gene>
    <name evidence="6" type="ORF">Syun_020250</name>
</gene>
<evidence type="ECO:0000259" key="5">
    <source>
        <dbReference type="PROSITE" id="PS50969"/>
    </source>
</evidence>
<proteinExistence type="inferred from homology"/>
<reference evidence="6 7" key="1">
    <citation type="submission" date="2024-01" db="EMBL/GenBank/DDBJ databases">
        <title>Genome assemblies of Stephania.</title>
        <authorList>
            <person name="Yang L."/>
        </authorList>
    </citation>
    <scope>NUCLEOTIDE SEQUENCE [LARGE SCALE GENOMIC DNA]</scope>
    <source>
        <strain evidence="6">YNDBR</strain>
        <tissue evidence="6">Leaf</tissue>
    </source>
</reference>
<feature type="domain" description="FCP1 homology" evidence="5">
    <location>
        <begin position="296"/>
        <end position="455"/>
    </location>
</feature>
<dbReference type="PROSITE" id="PS50969">
    <property type="entry name" value="FCP1"/>
    <property type="match status" value="1"/>
</dbReference>
<dbReference type="CDD" id="cd07521">
    <property type="entry name" value="HAD_FCP1-like"/>
    <property type="match status" value="1"/>
</dbReference>
<evidence type="ECO:0000313" key="7">
    <source>
        <dbReference type="Proteomes" id="UP001420932"/>
    </source>
</evidence>
<evidence type="ECO:0000256" key="3">
    <source>
        <dbReference type="ARBA" id="ARBA00037324"/>
    </source>
</evidence>
<comment type="function">
    <text evidence="3">Probable phosphatase.</text>
</comment>
<evidence type="ECO:0000256" key="2">
    <source>
        <dbReference type="ARBA" id="ARBA00022912"/>
    </source>
</evidence>
<evidence type="ECO:0000313" key="6">
    <source>
        <dbReference type="EMBL" id="KAK9113453.1"/>
    </source>
</evidence>
<dbReference type="AlphaFoldDB" id="A0AAP0NNQ1"/>
<dbReference type="SMART" id="SM00577">
    <property type="entry name" value="CPDc"/>
    <property type="match status" value="1"/>
</dbReference>
<dbReference type="GO" id="GO:0005634">
    <property type="term" value="C:nucleus"/>
    <property type="evidence" value="ECO:0007669"/>
    <property type="project" value="UniProtKB-ARBA"/>
</dbReference>
<dbReference type="FunFam" id="3.40.50.1000:FF:000015">
    <property type="entry name" value="CTD small phosphatase-like protein 2"/>
    <property type="match status" value="1"/>
</dbReference>
<dbReference type="PANTHER" id="PTHR12210">
    <property type="entry name" value="DULLARD PROTEIN PHOSPHATASE"/>
    <property type="match status" value="1"/>
</dbReference>
<dbReference type="Gene3D" id="3.40.50.1000">
    <property type="entry name" value="HAD superfamily/HAD-like"/>
    <property type="match status" value="1"/>
</dbReference>
<dbReference type="Proteomes" id="UP001420932">
    <property type="component" value="Unassembled WGS sequence"/>
</dbReference>
<keyword evidence="7" id="KW-1185">Reference proteome</keyword>
<organism evidence="6 7">
    <name type="scientific">Stephania yunnanensis</name>
    <dbReference type="NCBI Taxonomy" id="152371"/>
    <lineage>
        <taxon>Eukaryota</taxon>
        <taxon>Viridiplantae</taxon>
        <taxon>Streptophyta</taxon>
        <taxon>Embryophyta</taxon>
        <taxon>Tracheophyta</taxon>
        <taxon>Spermatophyta</taxon>
        <taxon>Magnoliopsida</taxon>
        <taxon>Ranunculales</taxon>
        <taxon>Menispermaceae</taxon>
        <taxon>Menispermoideae</taxon>
        <taxon>Cissampelideae</taxon>
        <taxon>Stephania</taxon>
    </lineage>
</organism>